<reference evidence="2 3" key="2">
    <citation type="submission" date="2018-11" db="EMBL/GenBank/DDBJ databases">
        <authorList>
            <consortium name="Pathogen Informatics"/>
        </authorList>
    </citation>
    <scope>NUCLEOTIDE SEQUENCE [LARGE SCALE GENOMIC DNA]</scope>
    <source>
        <strain evidence="2">Dakar</strain>
        <strain evidence="3">Dakar, Senegal</strain>
    </source>
</reference>
<evidence type="ECO:0000313" key="3">
    <source>
        <dbReference type="Proteomes" id="UP000279833"/>
    </source>
</evidence>
<dbReference type="AlphaFoldDB" id="A0A183L869"/>
<feature type="domain" description="NEAT" evidence="1">
    <location>
        <begin position="43"/>
        <end position="138"/>
    </location>
</feature>
<keyword evidence="3" id="KW-1185">Reference proteome</keyword>
<dbReference type="WBParaSite" id="SCUD_0002354301-mRNA-1">
    <property type="protein sequence ID" value="SCUD_0002354301-mRNA-1"/>
    <property type="gene ID" value="SCUD_0002354301"/>
</dbReference>
<name>A0A183L869_9TREM</name>
<reference evidence="4" key="1">
    <citation type="submission" date="2016-06" db="UniProtKB">
        <authorList>
            <consortium name="WormBaseParasite"/>
        </authorList>
    </citation>
    <scope>IDENTIFICATION</scope>
</reference>
<dbReference type="EMBL" id="UZAK01056545">
    <property type="protein sequence ID" value="VDP83969.1"/>
    <property type="molecule type" value="Genomic_DNA"/>
</dbReference>
<evidence type="ECO:0000313" key="4">
    <source>
        <dbReference type="WBParaSite" id="SCUD_0002354301-mRNA-1"/>
    </source>
</evidence>
<dbReference type="InterPro" id="IPR006635">
    <property type="entry name" value="NEAT_dom"/>
</dbReference>
<sequence length="138" mass="15889">MNPKLDNTYNGSFSKWSLNNFTTISNNELSSSSLSKTCTEHCLTNNELQLDTNSFESNTKSSSNSLLSFNDPNEIKINEKRLLKPCQTNLLNDHLIERSLMEKSSLSLMNNHENNNRRTLEFKLNDPEEVNFDNIQVR</sequence>
<protein>
    <submittedName>
        <fullName evidence="4">NEAT domain-containing protein</fullName>
    </submittedName>
</protein>
<organism evidence="4">
    <name type="scientific">Schistosoma curassoni</name>
    <dbReference type="NCBI Taxonomy" id="6186"/>
    <lineage>
        <taxon>Eukaryota</taxon>
        <taxon>Metazoa</taxon>
        <taxon>Spiralia</taxon>
        <taxon>Lophotrochozoa</taxon>
        <taxon>Platyhelminthes</taxon>
        <taxon>Trematoda</taxon>
        <taxon>Digenea</taxon>
        <taxon>Strigeidida</taxon>
        <taxon>Schistosomatoidea</taxon>
        <taxon>Schistosomatidae</taxon>
        <taxon>Schistosoma</taxon>
    </lineage>
</organism>
<dbReference type="STRING" id="6186.A0A183L869"/>
<proteinExistence type="predicted"/>
<gene>
    <name evidence="2" type="ORF">SCUD_LOCUS23540</name>
</gene>
<dbReference type="PROSITE" id="PS50978">
    <property type="entry name" value="NEAT"/>
    <property type="match status" value="1"/>
</dbReference>
<accession>A0A183L869</accession>
<evidence type="ECO:0000259" key="1">
    <source>
        <dbReference type="PROSITE" id="PS50978"/>
    </source>
</evidence>
<dbReference type="Proteomes" id="UP000279833">
    <property type="component" value="Unassembled WGS sequence"/>
</dbReference>
<evidence type="ECO:0000313" key="2">
    <source>
        <dbReference type="EMBL" id="VDP83969.1"/>
    </source>
</evidence>